<evidence type="ECO:0000313" key="1">
    <source>
        <dbReference type="EMBL" id="PYI15935.1"/>
    </source>
</evidence>
<sequence length="314" mass="35943">MSYAFCLSKNYVRDWSNRDAFRELYQNWKDGILASFHLDQRDFRPEIEYRPNETQTRLYHPHNIRDGTRELLGYIIHKKRTGGLELSNFDARLTSRDLDFGGTTKQGDNKSLAGQHGEGLKIAALVLRRKGFRVQMVSSKYNFNFGFRGACKSRMYCKLSPISPATLAKKKQTCRPNKPGDLISDPSKDVSVFITKGRGASGVKVTLDEFQQWRRVALELDMPSPQNIIQTDHGDLILDRGKYKDRMYLKGILLSRPGSKGREFWYGYNLLAGETNRERQSLASPEEEALLVTKIWAAAIEMAEQASFKNIRTC</sequence>
<accession>A0A2V5GX29</accession>
<dbReference type="OMA" id="NIWCECA"/>
<dbReference type="AlphaFoldDB" id="A0A2V5GX29"/>
<reference evidence="1 2" key="1">
    <citation type="submission" date="2018-02" db="EMBL/GenBank/DDBJ databases">
        <title>The genomes of Aspergillus section Nigri reveals drivers in fungal speciation.</title>
        <authorList>
            <consortium name="DOE Joint Genome Institute"/>
            <person name="Vesth T.C."/>
            <person name="Nybo J."/>
            <person name="Theobald S."/>
            <person name="Brandl J."/>
            <person name="Frisvad J.C."/>
            <person name="Nielsen K.F."/>
            <person name="Lyhne E.K."/>
            <person name="Kogle M.E."/>
            <person name="Kuo A."/>
            <person name="Riley R."/>
            <person name="Clum A."/>
            <person name="Nolan M."/>
            <person name="Lipzen A."/>
            <person name="Salamov A."/>
            <person name="Henrissat B."/>
            <person name="Wiebenga A."/>
            <person name="De vries R.P."/>
            <person name="Grigoriev I.V."/>
            <person name="Mortensen U.H."/>
            <person name="Andersen M.R."/>
            <person name="Baker S.E."/>
        </authorList>
    </citation>
    <scope>NUCLEOTIDE SEQUENCE [LARGE SCALE GENOMIC DNA]</scope>
    <source>
        <strain evidence="1 2">CBS 115571</strain>
    </source>
</reference>
<dbReference type="Proteomes" id="UP000249829">
    <property type="component" value="Unassembled WGS sequence"/>
</dbReference>
<gene>
    <name evidence="1" type="ORF">BO99DRAFT_435966</name>
</gene>
<dbReference type="EMBL" id="KZ825177">
    <property type="protein sequence ID" value="PYI15935.1"/>
    <property type="molecule type" value="Genomic_DNA"/>
</dbReference>
<protein>
    <submittedName>
        <fullName evidence="1">Uncharacterized protein</fullName>
    </submittedName>
</protein>
<keyword evidence="2" id="KW-1185">Reference proteome</keyword>
<evidence type="ECO:0000313" key="2">
    <source>
        <dbReference type="Proteomes" id="UP000249829"/>
    </source>
</evidence>
<organism evidence="1 2">
    <name type="scientific">Aspergillus violaceofuscus (strain CBS 115571)</name>
    <dbReference type="NCBI Taxonomy" id="1450538"/>
    <lineage>
        <taxon>Eukaryota</taxon>
        <taxon>Fungi</taxon>
        <taxon>Dikarya</taxon>
        <taxon>Ascomycota</taxon>
        <taxon>Pezizomycotina</taxon>
        <taxon>Eurotiomycetes</taxon>
        <taxon>Eurotiomycetidae</taxon>
        <taxon>Eurotiales</taxon>
        <taxon>Aspergillaceae</taxon>
        <taxon>Aspergillus</taxon>
    </lineage>
</organism>
<proteinExistence type="predicted"/>
<name>A0A2V5GX29_ASPV1</name>